<proteinExistence type="predicted"/>
<dbReference type="EMBL" id="WWEN01000002">
    <property type="protein sequence ID" value="MYM54904.1"/>
    <property type="molecule type" value="Genomic_DNA"/>
</dbReference>
<dbReference type="AlphaFoldDB" id="A0A6L8LFX3"/>
<gene>
    <name evidence="1" type="ORF">GR167_06290</name>
</gene>
<dbReference type="Proteomes" id="UP000479043">
    <property type="component" value="Unassembled WGS sequence"/>
</dbReference>
<comment type="caution">
    <text evidence="1">The sequence shown here is derived from an EMBL/GenBank/DDBJ whole genome shotgun (WGS) entry which is preliminary data.</text>
</comment>
<evidence type="ECO:0000313" key="2">
    <source>
        <dbReference type="Proteomes" id="UP000479043"/>
    </source>
</evidence>
<name>A0A6L8LFX3_9RHOB</name>
<accession>A0A6L8LFX3</accession>
<sequence>MPQDRPPLTEQELIAYFEGALDAPAQQEIENRLPHDPAAQALLEDWAQQNEDIRRLFPAGSDPVPERLTEALRVRTARPASAPWLRVAAMAGLLLLGGGAGWLSHAQFAPAAQMRPMAQAALAAHATYVVEVAHPVEVRASEREHMDTWMSRRIGAHVSPPDLAGSGFVLMGGRILPADTGTAGLYMYENAEGQRITLYVSRQTDPEDSAFRFASSGATQGLHWNENGIGYVVVGDLPRDELKSLGTSAYEQLL</sequence>
<dbReference type="RefSeq" id="WP_160972564.1">
    <property type="nucleotide sequence ID" value="NZ_WWEN01000002.1"/>
</dbReference>
<organism evidence="1 2">
    <name type="scientific">Thalassovita mangrovi</name>
    <dbReference type="NCBI Taxonomy" id="2692236"/>
    <lineage>
        <taxon>Bacteria</taxon>
        <taxon>Pseudomonadati</taxon>
        <taxon>Pseudomonadota</taxon>
        <taxon>Alphaproteobacteria</taxon>
        <taxon>Rhodobacterales</taxon>
        <taxon>Roseobacteraceae</taxon>
        <taxon>Thalassovita</taxon>
    </lineage>
</organism>
<keyword evidence="2" id="KW-1185">Reference proteome</keyword>
<protein>
    <submittedName>
        <fullName evidence="1">Anti-sigma factor</fullName>
    </submittedName>
</protein>
<evidence type="ECO:0000313" key="1">
    <source>
        <dbReference type="EMBL" id="MYM54904.1"/>
    </source>
</evidence>
<reference evidence="1 2" key="1">
    <citation type="submission" date="2020-01" db="EMBL/GenBank/DDBJ databases">
        <authorList>
            <person name="Chen S."/>
        </authorList>
    </citation>
    <scope>NUCLEOTIDE SEQUENCE [LARGE SCALE GENOMIC DNA]</scope>
    <source>
        <strain evidence="1 2">GS-10</strain>
    </source>
</reference>